<reference evidence="4" key="1">
    <citation type="journal article" date="2018" name="J. Anim. Genet.">
        <title>Acquired interbacterial defense systems protect against interspecies antagonism in the human gut microbiome.</title>
        <authorList>
            <person name="Ross B.D."/>
            <person name="Verster A.J."/>
            <person name="Radey M.C."/>
            <person name="Schmidtke D.T."/>
            <person name="Pope C.E."/>
            <person name="Hoffman L.R."/>
            <person name="Hajjar A."/>
            <person name="Peterson S.B."/>
            <person name="Borenstein E."/>
            <person name="Mougous J."/>
        </authorList>
    </citation>
    <scope>NUCLEOTIDE SEQUENCE [LARGE SCALE GENOMIC DNA]</scope>
    <source>
        <strain evidence="4">H204</strain>
    </source>
</reference>
<protein>
    <submittedName>
        <fullName evidence="3">IS5 family transposase</fullName>
    </submittedName>
</protein>
<proteinExistence type="predicted"/>
<dbReference type="GO" id="GO:0003677">
    <property type="term" value="F:DNA binding"/>
    <property type="evidence" value="ECO:0007669"/>
    <property type="project" value="InterPro"/>
</dbReference>
<dbReference type="InterPro" id="IPR002559">
    <property type="entry name" value="Transposase_11"/>
</dbReference>
<dbReference type="Proteomes" id="UP000327007">
    <property type="component" value="Unassembled WGS sequence"/>
</dbReference>
<evidence type="ECO:0000259" key="2">
    <source>
        <dbReference type="Pfam" id="PF05598"/>
    </source>
</evidence>
<comment type="caution">
    <text evidence="3">The sequence shown here is derived from an EMBL/GenBank/DDBJ whole genome shotgun (WGS) entry which is preliminary data.</text>
</comment>
<dbReference type="PANTHER" id="PTHR33803">
    <property type="entry name" value="IS1478 TRANSPOSASE"/>
    <property type="match status" value="1"/>
</dbReference>
<evidence type="ECO:0000313" key="3">
    <source>
        <dbReference type="EMBL" id="KAA9034155.1"/>
    </source>
</evidence>
<dbReference type="RefSeq" id="WP_151433355.1">
    <property type="nucleotide sequence ID" value="NZ_VYQC01000049.1"/>
</dbReference>
<dbReference type="Pfam" id="PF05598">
    <property type="entry name" value="DUF772"/>
    <property type="match status" value="1"/>
</dbReference>
<organism evidence="3 4">
    <name type="scientific">Bacteroides xylanisolvens</name>
    <dbReference type="NCBI Taxonomy" id="371601"/>
    <lineage>
        <taxon>Bacteria</taxon>
        <taxon>Pseudomonadati</taxon>
        <taxon>Bacteroidota</taxon>
        <taxon>Bacteroidia</taxon>
        <taxon>Bacteroidales</taxon>
        <taxon>Bacteroidaceae</taxon>
        <taxon>Bacteroides</taxon>
    </lineage>
</organism>
<evidence type="ECO:0000313" key="4">
    <source>
        <dbReference type="Proteomes" id="UP000327007"/>
    </source>
</evidence>
<dbReference type="AlphaFoldDB" id="A0AAI9RZD5"/>
<dbReference type="NCBIfam" id="NF033578">
    <property type="entry name" value="transpos_IS5_1"/>
    <property type="match status" value="1"/>
</dbReference>
<feature type="domain" description="Transposase InsH N-terminal" evidence="2">
    <location>
        <begin position="2"/>
        <end position="86"/>
    </location>
</feature>
<dbReference type="GO" id="GO:0004803">
    <property type="term" value="F:transposase activity"/>
    <property type="evidence" value="ECO:0007669"/>
    <property type="project" value="InterPro"/>
</dbReference>
<sequence length="409" mass="47143">LLANKIDWRRFEEAFSPLYCAVNGRPAKPIRLMCGLLILKHVRNLSDESVVEQWSENAYYQYFCGMLEFTPSYPCNASELVHFRKRVGENGMELILSESIRVNQEDDGPDHHCTAFIDSTVQEKNVTYPTDAKLHKKIVRKVLSVVKSLGLPLRQSYTFVLKKIYRDQRFRNHPKNRGKALKADKRLRTIAGRLVRELRRNLKENHGYDSLLDLFERVLSQKRNSPGKIYSLHEPEVQCISKGKEHKKYEFGNKVSIVRSITGVILGAKSFRNEYDGHTIEESLRQVERITGKKIRKLAGDRGYRGKKEVGGTGILIPDVPNRKDSYYTRKKKHKLFCKRAGIEPTIGHLKSDFRLGRNFYKGVFGDVVNLLLAAAAYNFKRAMRVLWLLVEKICGTLFSCNIPQMSTF</sequence>
<dbReference type="EMBL" id="VYQC01000049">
    <property type="protein sequence ID" value="KAA9034155.1"/>
    <property type="molecule type" value="Genomic_DNA"/>
</dbReference>
<name>A0AAI9RZD5_9BACE</name>
<accession>A0AAI9RZD5</accession>
<dbReference type="InterPro" id="IPR008490">
    <property type="entry name" value="Transposase_InsH_N"/>
</dbReference>
<dbReference type="Pfam" id="PF01609">
    <property type="entry name" value="DDE_Tnp_1"/>
    <property type="match status" value="1"/>
</dbReference>
<dbReference type="PANTHER" id="PTHR33803:SF3">
    <property type="entry name" value="BLL1974 PROTEIN"/>
    <property type="match status" value="1"/>
</dbReference>
<dbReference type="GO" id="GO:0006313">
    <property type="term" value="P:DNA transposition"/>
    <property type="evidence" value="ECO:0007669"/>
    <property type="project" value="InterPro"/>
</dbReference>
<feature type="domain" description="Transposase IS4-like" evidence="1">
    <location>
        <begin position="242"/>
        <end position="380"/>
    </location>
</feature>
<dbReference type="InterPro" id="IPR047710">
    <property type="entry name" value="Transpos_IS5-like"/>
</dbReference>
<gene>
    <name evidence="3" type="ORF">F6S82_26765</name>
</gene>
<feature type="non-terminal residue" evidence="3">
    <location>
        <position position="1"/>
    </location>
</feature>
<evidence type="ECO:0000259" key="1">
    <source>
        <dbReference type="Pfam" id="PF01609"/>
    </source>
</evidence>